<feature type="domain" description="PRD" evidence="2">
    <location>
        <begin position="180"/>
        <end position="282"/>
    </location>
</feature>
<dbReference type="InterPro" id="IPR011608">
    <property type="entry name" value="PRD"/>
</dbReference>
<dbReference type="InterPro" id="IPR036634">
    <property type="entry name" value="PRD_sf"/>
</dbReference>
<comment type="caution">
    <text evidence="3">The sequence shown here is derived from an EMBL/GenBank/DDBJ whole genome shotgun (WGS) entry which is preliminary data.</text>
</comment>
<dbReference type="PANTHER" id="PTHR30185">
    <property type="entry name" value="CRYPTIC BETA-GLUCOSIDE BGL OPERON ANTITERMINATOR"/>
    <property type="match status" value="1"/>
</dbReference>
<dbReference type="InterPro" id="IPR036650">
    <property type="entry name" value="CAT_RNA-bd_dom_sf"/>
</dbReference>
<dbReference type="EMBL" id="JBDXSU010000010">
    <property type="protein sequence ID" value="MFB5191272.1"/>
    <property type="molecule type" value="Genomic_DNA"/>
</dbReference>
<dbReference type="PANTHER" id="PTHR30185:SF16">
    <property type="entry name" value="PROTEIN GLCT"/>
    <property type="match status" value="1"/>
</dbReference>
<protein>
    <submittedName>
        <fullName evidence="3">Transcription antiterminator</fullName>
    </submittedName>
</protein>
<name>A0ABV5AG76_9BACL</name>
<dbReference type="InterPro" id="IPR050661">
    <property type="entry name" value="BglG_antiterminators"/>
</dbReference>
<evidence type="ECO:0000313" key="4">
    <source>
        <dbReference type="Proteomes" id="UP001579974"/>
    </source>
</evidence>
<keyword evidence="4" id="KW-1185">Reference proteome</keyword>
<evidence type="ECO:0000313" key="3">
    <source>
        <dbReference type="EMBL" id="MFB5191272.1"/>
    </source>
</evidence>
<dbReference type="SUPFAM" id="SSF50151">
    <property type="entry name" value="SacY-like RNA-binding domain"/>
    <property type="match status" value="1"/>
</dbReference>
<evidence type="ECO:0000256" key="1">
    <source>
        <dbReference type="ARBA" id="ARBA00022737"/>
    </source>
</evidence>
<dbReference type="Gene3D" id="1.10.1790.10">
    <property type="entry name" value="PRD domain"/>
    <property type="match status" value="2"/>
</dbReference>
<dbReference type="RefSeq" id="WP_275473888.1">
    <property type="nucleotide sequence ID" value="NZ_CP162940.1"/>
</dbReference>
<keyword evidence="1" id="KW-0677">Repeat</keyword>
<accession>A0ABV5AG76</accession>
<dbReference type="Proteomes" id="UP001579974">
    <property type="component" value="Unassembled WGS sequence"/>
</dbReference>
<dbReference type="Gene3D" id="2.30.24.10">
    <property type="entry name" value="CAT RNA-binding domain"/>
    <property type="match status" value="1"/>
</dbReference>
<dbReference type="Pfam" id="PF00874">
    <property type="entry name" value="PRD"/>
    <property type="match status" value="2"/>
</dbReference>
<organism evidence="3 4">
    <name type="scientific">Alicyclobacillus fastidiosus</name>
    <dbReference type="NCBI Taxonomy" id="392011"/>
    <lineage>
        <taxon>Bacteria</taxon>
        <taxon>Bacillati</taxon>
        <taxon>Bacillota</taxon>
        <taxon>Bacilli</taxon>
        <taxon>Bacillales</taxon>
        <taxon>Alicyclobacillaceae</taxon>
        <taxon>Alicyclobacillus</taxon>
    </lineage>
</organism>
<sequence length="282" mass="31906">MSDNVSPYVIERVLNNNVLILQAKNGDEQIVIGRGIGFGAKRGSAISLRDQRIEKRFSLVHAVNQQHFEQLFSVVPNEVVGIAEEIIALATHELGVELHEHIHVALADHIGFALTRLRGGITIENPFLEEIKMLYPQAWSVAKTGASWIENRFRIAIPNEEVGFLTLHLHSASHAHGIGETVRVTDAVTLAVHELERILERPLPRTQLNYARMVIHLRFAIQRVLRNEPIQNPLADMIMHRLPESFEVAKRVAHVIESRLKIVFPSDEIAYLTLHVERFSPN</sequence>
<dbReference type="SMART" id="SM01061">
    <property type="entry name" value="CAT_RBD"/>
    <property type="match status" value="1"/>
</dbReference>
<dbReference type="Pfam" id="PF03123">
    <property type="entry name" value="CAT_RBD"/>
    <property type="match status" value="1"/>
</dbReference>
<evidence type="ECO:0000259" key="2">
    <source>
        <dbReference type="PROSITE" id="PS51372"/>
    </source>
</evidence>
<dbReference type="SUPFAM" id="SSF63520">
    <property type="entry name" value="PTS-regulatory domain, PRD"/>
    <property type="match status" value="2"/>
</dbReference>
<dbReference type="InterPro" id="IPR004341">
    <property type="entry name" value="CAT_RNA-bd_dom"/>
</dbReference>
<gene>
    <name evidence="3" type="ORF">KKP3000_000043</name>
</gene>
<proteinExistence type="predicted"/>
<feature type="domain" description="PRD" evidence="2">
    <location>
        <begin position="74"/>
        <end position="179"/>
    </location>
</feature>
<reference evidence="3 4" key="1">
    <citation type="journal article" date="2024" name="Int. J. Mol. Sci.">
        <title>Exploration of Alicyclobacillus spp. Genome in Search of Antibiotic Resistance.</title>
        <authorList>
            <person name="Bucka-Kolendo J."/>
            <person name="Kiousi D.E."/>
            <person name="Dekowska A."/>
            <person name="Mikolajczuk-Szczyrba A."/>
            <person name="Karadedos D.M."/>
            <person name="Michael P."/>
            <person name="Galanis A."/>
            <person name="Sokolowska B."/>
        </authorList>
    </citation>
    <scope>NUCLEOTIDE SEQUENCE [LARGE SCALE GENOMIC DNA]</scope>
    <source>
        <strain evidence="3 4">KKP 3000</strain>
    </source>
</reference>
<dbReference type="PROSITE" id="PS51372">
    <property type="entry name" value="PRD_2"/>
    <property type="match status" value="2"/>
</dbReference>